<feature type="compositionally biased region" description="Polar residues" evidence="1">
    <location>
        <begin position="1"/>
        <end position="26"/>
    </location>
</feature>
<accession>D8QGW4</accession>
<dbReference type="PROSITE" id="PS51257">
    <property type="entry name" value="PROKAR_LIPOPROTEIN"/>
    <property type="match status" value="1"/>
</dbReference>
<evidence type="ECO:0000313" key="3">
    <source>
        <dbReference type="Proteomes" id="UP000007431"/>
    </source>
</evidence>
<name>D8QGW4_SCHCM</name>
<proteinExistence type="predicted"/>
<organism evidence="3">
    <name type="scientific">Schizophyllum commune (strain H4-8 / FGSC 9210)</name>
    <name type="common">Split gill fungus</name>
    <dbReference type="NCBI Taxonomy" id="578458"/>
    <lineage>
        <taxon>Eukaryota</taxon>
        <taxon>Fungi</taxon>
        <taxon>Dikarya</taxon>
        <taxon>Basidiomycota</taxon>
        <taxon>Agaricomycotina</taxon>
        <taxon>Agaricomycetes</taxon>
        <taxon>Agaricomycetidae</taxon>
        <taxon>Agaricales</taxon>
        <taxon>Schizophyllaceae</taxon>
        <taxon>Schizophyllum</taxon>
    </lineage>
</organism>
<feature type="compositionally biased region" description="Basic and acidic residues" evidence="1">
    <location>
        <begin position="35"/>
        <end position="47"/>
    </location>
</feature>
<dbReference type="InParanoid" id="D8QGW4"/>
<dbReference type="HOGENOM" id="CLU_2607365_0_0_1"/>
<dbReference type="GeneID" id="9597243"/>
<dbReference type="Proteomes" id="UP000007431">
    <property type="component" value="Unassembled WGS sequence"/>
</dbReference>
<dbReference type="EMBL" id="GL377312">
    <property type="protein sequence ID" value="EFI92834.1"/>
    <property type="molecule type" value="Genomic_DNA"/>
</dbReference>
<dbReference type="AlphaFoldDB" id="D8QGW4"/>
<keyword evidence="3" id="KW-1185">Reference proteome</keyword>
<feature type="non-terminal residue" evidence="2">
    <location>
        <position position="79"/>
    </location>
</feature>
<evidence type="ECO:0000256" key="1">
    <source>
        <dbReference type="SAM" id="MobiDB-lite"/>
    </source>
</evidence>
<dbReference type="KEGG" id="scm:SCHCO_02640292"/>
<gene>
    <name evidence="2" type="ORF">SCHCODRAFT_113109</name>
</gene>
<feature type="region of interest" description="Disordered" evidence="1">
    <location>
        <begin position="1"/>
        <end position="79"/>
    </location>
</feature>
<evidence type="ECO:0000313" key="2">
    <source>
        <dbReference type="EMBL" id="EFI92834.1"/>
    </source>
</evidence>
<protein>
    <submittedName>
        <fullName evidence="2">Uncharacterized protein</fullName>
    </submittedName>
</protein>
<sequence>MTSPSSRDPSYQHDPSYTPHCTSSMVACTVGGEQDGERDGGWERDGKGLPTSPRLIYHPLPRTDPLQAEYDPLQAEYAP</sequence>
<reference evidence="2 3" key="1">
    <citation type="journal article" date="2010" name="Nat. Biotechnol.">
        <title>Genome sequence of the model mushroom Schizophyllum commune.</title>
        <authorList>
            <person name="Ohm R.A."/>
            <person name="de Jong J.F."/>
            <person name="Lugones L.G."/>
            <person name="Aerts A."/>
            <person name="Kothe E."/>
            <person name="Stajich J.E."/>
            <person name="de Vries R.P."/>
            <person name="Record E."/>
            <person name="Levasseur A."/>
            <person name="Baker S.E."/>
            <person name="Bartholomew K.A."/>
            <person name="Coutinho P.M."/>
            <person name="Erdmann S."/>
            <person name="Fowler T.J."/>
            <person name="Gathman A.C."/>
            <person name="Lombard V."/>
            <person name="Henrissat B."/>
            <person name="Knabe N."/>
            <person name="Kuees U."/>
            <person name="Lilly W.W."/>
            <person name="Lindquist E."/>
            <person name="Lucas S."/>
            <person name="Magnuson J.K."/>
            <person name="Piumi F."/>
            <person name="Raudaskoski M."/>
            <person name="Salamov A."/>
            <person name="Schmutz J."/>
            <person name="Schwarze F.W.M.R."/>
            <person name="vanKuyk P.A."/>
            <person name="Horton J.S."/>
            <person name="Grigoriev I.V."/>
            <person name="Woesten H.A.B."/>
        </authorList>
    </citation>
    <scope>NUCLEOTIDE SEQUENCE [LARGE SCALE GENOMIC DNA]</scope>
    <source>
        <strain evidence="3">H4-8 / FGSC 9210</strain>
    </source>
</reference>